<feature type="compositionally biased region" description="Polar residues" evidence="1">
    <location>
        <begin position="119"/>
        <end position="141"/>
    </location>
</feature>
<gene>
    <name evidence="3" type="ORF">SAMN02910265_00317</name>
</gene>
<evidence type="ECO:0000256" key="2">
    <source>
        <dbReference type="SAM" id="Phobius"/>
    </source>
</evidence>
<dbReference type="Proteomes" id="UP000183190">
    <property type="component" value="Unassembled WGS sequence"/>
</dbReference>
<keyword evidence="2" id="KW-0812">Transmembrane</keyword>
<keyword evidence="2" id="KW-1133">Transmembrane helix</keyword>
<dbReference type="AlphaFoldDB" id="A0A1H6HTI4"/>
<sequence>MIVLKILLYILLAVLGIILIVLITPAGGEFSYIDGKFTYKVKLWIFDIMNSEGGGLYGWWKKRKAKKKDKPQKPKKPKKPKPIKDKKPKKKKEREKYEWEKELDDIPVNDPEADIKAEGSTSSEAVSESITGNTVSDTESVSEAVGKDEKKKKPKHKKDEDPEYDPFDDEEDEDKAEDEEKSSIGDKIEKIVDIWESAQRPMLKIFKGFKLKDLYIDFEIADEDACDCALKYGKYSALIYNGIAFFSELFTVRLKTIDVRPAFGVSKGRWDAAGKLYFRLGTMVIAGAWFLITYLFRTFLPEKLRKRKMKKSAARQK</sequence>
<feature type="transmembrane region" description="Helical" evidence="2">
    <location>
        <begin position="43"/>
        <end position="60"/>
    </location>
</feature>
<evidence type="ECO:0000313" key="3">
    <source>
        <dbReference type="EMBL" id="SEH39343.1"/>
    </source>
</evidence>
<dbReference type="OrthoDB" id="1863929at2"/>
<feature type="transmembrane region" description="Helical" evidence="2">
    <location>
        <begin position="238"/>
        <end position="256"/>
    </location>
</feature>
<proteinExistence type="predicted"/>
<dbReference type="RefSeq" id="WP_074714149.1">
    <property type="nucleotide sequence ID" value="NZ_FNWV01000001.1"/>
</dbReference>
<name>A0A1H6HTI4_RUMFL</name>
<keyword evidence="2" id="KW-0472">Membrane</keyword>
<feature type="transmembrane region" description="Helical" evidence="2">
    <location>
        <begin position="7"/>
        <end position="23"/>
    </location>
</feature>
<accession>A0A1H6HTI4</accession>
<feature type="transmembrane region" description="Helical" evidence="2">
    <location>
        <begin position="276"/>
        <end position="300"/>
    </location>
</feature>
<organism evidence="3 4">
    <name type="scientific">Ruminococcus flavefaciens</name>
    <dbReference type="NCBI Taxonomy" id="1265"/>
    <lineage>
        <taxon>Bacteria</taxon>
        <taxon>Bacillati</taxon>
        <taxon>Bacillota</taxon>
        <taxon>Clostridia</taxon>
        <taxon>Eubacteriales</taxon>
        <taxon>Oscillospiraceae</taxon>
        <taxon>Ruminococcus</taxon>
    </lineage>
</organism>
<feature type="compositionally biased region" description="Basic residues" evidence="1">
    <location>
        <begin position="64"/>
        <end position="93"/>
    </location>
</feature>
<protein>
    <recommendedName>
        <fullName evidence="5">DUF2953 family protein</fullName>
    </recommendedName>
</protein>
<reference evidence="3 4" key="1">
    <citation type="submission" date="2016-10" db="EMBL/GenBank/DDBJ databases">
        <authorList>
            <person name="de Groot N.N."/>
        </authorList>
    </citation>
    <scope>NUCLEOTIDE SEQUENCE [LARGE SCALE GENOMIC DNA]</scope>
    <source>
        <strain evidence="3 4">YAD2003</strain>
    </source>
</reference>
<feature type="region of interest" description="Disordered" evidence="1">
    <location>
        <begin position="64"/>
        <end position="183"/>
    </location>
</feature>
<dbReference type="EMBL" id="FNWV01000001">
    <property type="protein sequence ID" value="SEH39343.1"/>
    <property type="molecule type" value="Genomic_DNA"/>
</dbReference>
<feature type="compositionally biased region" description="Acidic residues" evidence="1">
    <location>
        <begin position="161"/>
        <end position="180"/>
    </location>
</feature>
<evidence type="ECO:0008006" key="5">
    <source>
        <dbReference type="Google" id="ProtNLM"/>
    </source>
</evidence>
<evidence type="ECO:0000313" key="4">
    <source>
        <dbReference type="Proteomes" id="UP000183190"/>
    </source>
</evidence>
<evidence type="ECO:0000256" key="1">
    <source>
        <dbReference type="SAM" id="MobiDB-lite"/>
    </source>
</evidence>